<feature type="region of interest" description="Disordered" evidence="8">
    <location>
        <begin position="1"/>
        <end position="26"/>
    </location>
</feature>
<dbReference type="InterPro" id="IPR035906">
    <property type="entry name" value="MetI-like_sf"/>
</dbReference>
<keyword evidence="2 7" id="KW-0813">Transport</keyword>
<feature type="compositionally biased region" description="Low complexity" evidence="8">
    <location>
        <begin position="1"/>
        <end position="18"/>
    </location>
</feature>
<gene>
    <name evidence="10" type="ORF">BRM3_13570</name>
</gene>
<feature type="transmembrane region" description="Helical" evidence="7">
    <location>
        <begin position="163"/>
        <end position="185"/>
    </location>
</feature>
<dbReference type="Pfam" id="PF00528">
    <property type="entry name" value="BPD_transp_1"/>
    <property type="match status" value="1"/>
</dbReference>
<feature type="domain" description="ABC transmembrane type-1" evidence="9">
    <location>
        <begin position="94"/>
        <end position="285"/>
    </location>
</feature>
<evidence type="ECO:0000259" key="9">
    <source>
        <dbReference type="PROSITE" id="PS50928"/>
    </source>
</evidence>
<evidence type="ECO:0000256" key="8">
    <source>
        <dbReference type="SAM" id="MobiDB-lite"/>
    </source>
</evidence>
<reference evidence="10" key="1">
    <citation type="submission" date="2022-10" db="EMBL/GenBank/DDBJ databases">
        <title>Whole-Genome Sequencing of Brachybacterium huguangmaarense BRM-3, Isolated from Betula schmidtii.</title>
        <authorList>
            <person name="Haam D."/>
        </authorList>
    </citation>
    <scope>NUCLEOTIDE SEQUENCE</scope>
    <source>
        <strain evidence="10">BRM-3</strain>
    </source>
</reference>
<dbReference type="SUPFAM" id="SSF161098">
    <property type="entry name" value="MetI-like"/>
    <property type="match status" value="1"/>
</dbReference>
<accession>A0ABY6G093</accession>
<evidence type="ECO:0000256" key="1">
    <source>
        <dbReference type="ARBA" id="ARBA00004651"/>
    </source>
</evidence>
<keyword evidence="5 7" id="KW-1133">Transmembrane helix</keyword>
<dbReference type="CDD" id="cd06261">
    <property type="entry name" value="TM_PBP2"/>
    <property type="match status" value="1"/>
</dbReference>
<keyword evidence="3" id="KW-1003">Cell membrane</keyword>
<evidence type="ECO:0000256" key="6">
    <source>
        <dbReference type="ARBA" id="ARBA00023136"/>
    </source>
</evidence>
<evidence type="ECO:0000313" key="10">
    <source>
        <dbReference type="EMBL" id="UYG16610.1"/>
    </source>
</evidence>
<dbReference type="RefSeq" id="WP_263593823.1">
    <property type="nucleotide sequence ID" value="NZ_CP107020.1"/>
</dbReference>
<dbReference type="PROSITE" id="PS50928">
    <property type="entry name" value="ABC_TM1"/>
    <property type="match status" value="1"/>
</dbReference>
<organism evidence="10 11">
    <name type="scientific">Brachybacterium huguangmaarense</name>
    <dbReference type="NCBI Taxonomy" id="1652028"/>
    <lineage>
        <taxon>Bacteria</taxon>
        <taxon>Bacillati</taxon>
        <taxon>Actinomycetota</taxon>
        <taxon>Actinomycetes</taxon>
        <taxon>Micrococcales</taxon>
        <taxon>Dermabacteraceae</taxon>
        <taxon>Brachybacterium</taxon>
    </lineage>
</organism>
<evidence type="ECO:0000256" key="5">
    <source>
        <dbReference type="ARBA" id="ARBA00022989"/>
    </source>
</evidence>
<dbReference type="PANTHER" id="PTHR43744:SF12">
    <property type="entry name" value="ABC TRANSPORTER PERMEASE PROTEIN MG189-RELATED"/>
    <property type="match status" value="1"/>
</dbReference>
<dbReference type="EMBL" id="CP107020">
    <property type="protein sequence ID" value="UYG16610.1"/>
    <property type="molecule type" value="Genomic_DNA"/>
</dbReference>
<evidence type="ECO:0000256" key="3">
    <source>
        <dbReference type="ARBA" id="ARBA00022475"/>
    </source>
</evidence>
<evidence type="ECO:0000256" key="4">
    <source>
        <dbReference type="ARBA" id="ARBA00022692"/>
    </source>
</evidence>
<evidence type="ECO:0000313" key="11">
    <source>
        <dbReference type="Proteomes" id="UP001164305"/>
    </source>
</evidence>
<protein>
    <submittedName>
        <fullName evidence="10">Carbohydrate ABC transporter permease</fullName>
    </submittedName>
</protein>
<sequence length="299" mass="33197">MSATTTSATSASVLTSSSKRPRRHKVGRDRINWPATILLMVASLTVLVPLYVTVSMAFKTTKQSTDGNAFSLPSPFSTSGFVEAWQLTNFPRAFVVSVIVTVIAVVGAILVSAMASYAIVRNWDRKPFRYCFFYLLAAMFIPFPVVALPQVKLTGILGLDNYVGVAILHIVFSLAFNSLLFTTFLRSIPLELEESMRMDGASTWQTFWRLIFPLLSPMAATVGIFAFLASWNDFMMPSLIISQPEWQTIPVVNSIFQTQFSNNYNVSFASYLMAMAPAIIVYLFAQRWVMSGLTQGAIK</sequence>
<keyword evidence="11" id="KW-1185">Reference proteome</keyword>
<keyword evidence="4 7" id="KW-0812">Transmembrane</keyword>
<keyword evidence="6 7" id="KW-0472">Membrane</keyword>
<comment type="subcellular location">
    <subcellularLocation>
        <location evidence="1 7">Cell membrane</location>
        <topology evidence="1 7">Multi-pass membrane protein</topology>
    </subcellularLocation>
</comment>
<feature type="transmembrane region" description="Helical" evidence="7">
    <location>
        <begin position="132"/>
        <end position="151"/>
    </location>
</feature>
<proteinExistence type="inferred from homology"/>
<feature type="transmembrane region" description="Helical" evidence="7">
    <location>
        <begin position="31"/>
        <end position="52"/>
    </location>
</feature>
<dbReference type="Gene3D" id="1.10.3720.10">
    <property type="entry name" value="MetI-like"/>
    <property type="match status" value="1"/>
</dbReference>
<dbReference type="PANTHER" id="PTHR43744">
    <property type="entry name" value="ABC TRANSPORTER PERMEASE PROTEIN MG189-RELATED-RELATED"/>
    <property type="match status" value="1"/>
</dbReference>
<evidence type="ECO:0000256" key="7">
    <source>
        <dbReference type="RuleBase" id="RU363032"/>
    </source>
</evidence>
<dbReference type="Proteomes" id="UP001164305">
    <property type="component" value="Chromosome"/>
</dbReference>
<evidence type="ECO:0000256" key="2">
    <source>
        <dbReference type="ARBA" id="ARBA00022448"/>
    </source>
</evidence>
<feature type="transmembrane region" description="Helical" evidence="7">
    <location>
        <begin position="268"/>
        <end position="285"/>
    </location>
</feature>
<feature type="transmembrane region" description="Helical" evidence="7">
    <location>
        <begin position="93"/>
        <end position="120"/>
    </location>
</feature>
<feature type="transmembrane region" description="Helical" evidence="7">
    <location>
        <begin position="206"/>
        <end position="229"/>
    </location>
</feature>
<dbReference type="InterPro" id="IPR000515">
    <property type="entry name" value="MetI-like"/>
</dbReference>
<name>A0ABY6G093_9MICO</name>
<comment type="similarity">
    <text evidence="7">Belongs to the binding-protein-dependent transport system permease family.</text>
</comment>